<proteinExistence type="predicted"/>
<sequence>MCSQFPADGGASEEEWGQKPRPSNFTYWSAPIRVGECLRLLHTSRASLRLQQALTLAHSPFIRAYIELGLWFWYCSRVKFPKAQFSKGGIMDVNQRATVQTGCDD</sequence>
<keyword evidence="3" id="KW-1185">Reference proteome</keyword>
<gene>
    <name evidence="2" type="ORF">PXEA_LOCUS34515</name>
</gene>
<organism evidence="2 3">
    <name type="scientific">Protopolystoma xenopodis</name>
    <dbReference type="NCBI Taxonomy" id="117903"/>
    <lineage>
        <taxon>Eukaryota</taxon>
        <taxon>Metazoa</taxon>
        <taxon>Spiralia</taxon>
        <taxon>Lophotrochozoa</taxon>
        <taxon>Platyhelminthes</taxon>
        <taxon>Monogenea</taxon>
        <taxon>Polyopisthocotylea</taxon>
        <taxon>Polystomatidea</taxon>
        <taxon>Polystomatidae</taxon>
        <taxon>Protopolystoma</taxon>
    </lineage>
</organism>
<protein>
    <submittedName>
        <fullName evidence="2">Uncharacterized protein</fullName>
    </submittedName>
</protein>
<dbReference type="EMBL" id="CAAALY010267758">
    <property type="protein sequence ID" value="VEL41075.1"/>
    <property type="molecule type" value="Genomic_DNA"/>
</dbReference>
<reference evidence="2" key="1">
    <citation type="submission" date="2018-11" db="EMBL/GenBank/DDBJ databases">
        <authorList>
            <consortium name="Pathogen Informatics"/>
        </authorList>
    </citation>
    <scope>NUCLEOTIDE SEQUENCE</scope>
</reference>
<dbReference type="Proteomes" id="UP000784294">
    <property type="component" value="Unassembled WGS sequence"/>
</dbReference>
<evidence type="ECO:0000313" key="3">
    <source>
        <dbReference type="Proteomes" id="UP000784294"/>
    </source>
</evidence>
<evidence type="ECO:0000256" key="1">
    <source>
        <dbReference type="SAM" id="MobiDB-lite"/>
    </source>
</evidence>
<comment type="caution">
    <text evidence="2">The sequence shown here is derived from an EMBL/GenBank/DDBJ whole genome shotgun (WGS) entry which is preliminary data.</text>
</comment>
<dbReference type="AlphaFoldDB" id="A0A448XNJ4"/>
<accession>A0A448XNJ4</accession>
<feature type="region of interest" description="Disordered" evidence="1">
    <location>
        <begin position="1"/>
        <end position="23"/>
    </location>
</feature>
<evidence type="ECO:0000313" key="2">
    <source>
        <dbReference type="EMBL" id="VEL41075.1"/>
    </source>
</evidence>
<name>A0A448XNJ4_9PLAT</name>